<organism evidence="1 2">
    <name type="scientific">Pan troglodytes</name>
    <name type="common">Chimpanzee</name>
    <dbReference type="NCBI Taxonomy" id="9598"/>
    <lineage>
        <taxon>Eukaryota</taxon>
        <taxon>Metazoa</taxon>
        <taxon>Chordata</taxon>
        <taxon>Craniata</taxon>
        <taxon>Vertebrata</taxon>
        <taxon>Euteleostomi</taxon>
        <taxon>Mammalia</taxon>
        <taxon>Eutheria</taxon>
        <taxon>Euarchontoglires</taxon>
        <taxon>Primates</taxon>
        <taxon>Haplorrhini</taxon>
        <taxon>Catarrhini</taxon>
        <taxon>Hominidae</taxon>
        <taxon>Pan</taxon>
    </lineage>
</organism>
<reference evidence="1 2" key="1">
    <citation type="submission" date="2017-12" db="EMBL/GenBank/DDBJ databases">
        <title>High-resolution comparative analysis of great ape genomes.</title>
        <authorList>
            <person name="Pollen A."/>
            <person name="Hastie A."/>
            <person name="Hormozdiari F."/>
            <person name="Dougherty M."/>
            <person name="Liu R."/>
            <person name="Chaisson M."/>
            <person name="Hoppe E."/>
            <person name="Hill C."/>
            <person name="Pang A."/>
            <person name="Hillier L."/>
            <person name="Baker C."/>
            <person name="Armstrong J."/>
            <person name="Shendure J."/>
            <person name="Paten B."/>
            <person name="Wilson R."/>
            <person name="Chao H."/>
            <person name="Schneider V."/>
            <person name="Ventura M."/>
            <person name="Kronenberg Z."/>
            <person name="Murali S."/>
            <person name="Gordon D."/>
            <person name="Cantsilieris S."/>
            <person name="Munson K."/>
            <person name="Nelson B."/>
            <person name="Raja A."/>
            <person name="Underwood J."/>
            <person name="Diekhans M."/>
            <person name="Fiddes I."/>
            <person name="Haussler D."/>
            <person name="Eichler E."/>
        </authorList>
    </citation>
    <scope>NUCLEOTIDE SEQUENCE [LARGE SCALE GENOMIC DNA]</scope>
    <source>
        <strain evidence="1">Yerkes chimp pedigree #C0471</strain>
    </source>
</reference>
<dbReference type="AlphaFoldDB" id="A0A2J8KZ08"/>
<evidence type="ECO:0000313" key="1">
    <source>
        <dbReference type="EMBL" id="PNI40256.1"/>
    </source>
</evidence>
<sequence>RAKGTSSCPNLLVPETWPHQVSASHAGRSKQPQGGILKINEEHRRGAIQMLKNTSLQYGNHTYISYSKRHLVPRESFVLGRWKTDQNIMEESFTGSSLGSRRMSFLEAWRVPTSLEKASGNQDATRWLSGLETRP</sequence>
<feature type="non-terminal residue" evidence="1">
    <location>
        <position position="1"/>
    </location>
</feature>
<proteinExistence type="predicted"/>
<evidence type="ECO:0000313" key="2">
    <source>
        <dbReference type="Proteomes" id="UP000236370"/>
    </source>
</evidence>
<name>A0A2J8KZ08_PANTR</name>
<protein>
    <submittedName>
        <fullName evidence="1">CHN2 isoform 13</fullName>
    </submittedName>
</protein>
<gene>
    <name evidence="1" type="ORF">CK820_G0034574</name>
</gene>
<dbReference type="Proteomes" id="UP000236370">
    <property type="component" value="Unassembled WGS sequence"/>
</dbReference>
<accession>A0A2J8KZ08</accession>
<dbReference type="EMBL" id="NBAG03000325">
    <property type="protein sequence ID" value="PNI40256.1"/>
    <property type="molecule type" value="Genomic_DNA"/>
</dbReference>
<comment type="caution">
    <text evidence="1">The sequence shown here is derived from an EMBL/GenBank/DDBJ whole genome shotgun (WGS) entry which is preliminary data.</text>
</comment>